<organism evidence="3 4">
    <name type="scientific">Yarrowia lipolytica</name>
    <name type="common">Candida lipolytica</name>
    <dbReference type="NCBI Taxonomy" id="4952"/>
    <lineage>
        <taxon>Eukaryota</taxon>
        <taxon>Fungi</taxon>
        <taxon>Dikarya</taxon>
        <taxon>Ascomycota</taxon>
        <taxon>Saccharomycotina</taxon>
        <taxon>Dipodascomycetes</taxon>
        <taxon>Dipodascales</taxon>
        <taxon>Dipodascales incertae sedis</taxon>
        <taxon>Yarrowia</taxon>
    </lineage>
</organism>
<dbReference type="Pfam" id="PF00339">
    <property type="entry name" value="Arrestin_N"/>
    <property type="match status" value="1"/>
</dbReference>
<feature type="compositionally biased region" description="Low complexity" evidence="1">
    <location>
        <begin position="589"/>
        <end position="604"/>
    </location>
</feature>
<dbReference type="VEuPathDB" id="FungiDB:YALI1_B00611g"/>
<feature type="compositionally biased region" description="Low complexity" evidence="1">
    <location>
        <begin position="637"/>
        <end position="646"/>
    </location>
</feature>
<feature type="region of interest" description="Disordered" evidence="1">
    <location>
        <begin position="627"/>
        <end position="751"/>
    </location>
</feature>
<dbReference type="Pfam" id="PF02752">
    <property type="entry name" value="Arrestin_C"/>
    <property type="match status" value="1"/>
</dbReference>
<dbReference type="GO" id="GO:0030674">
    <property type="term" value="F:protein-macromolecule adaptor activity"/>
    <property type="evidence" value="ECO:0007669"/>
    <property type="project" value="TreeGrafter"/>
</dbReference>
<dbReference type="VEuPathDB" id="FungiDB:YALI0_B00594g"/>
<feature type="compositionally biased region" description="Polar residues" evidence="1">
    <location>
        <begin position="147"/>
        <end position="156"/>
    </location>
</feature>
<dbReference type="InterPro" id="IPR011021">
    <property type="entry name" value="Arrestin-like_N"/>
</dbReference>
<dbReference type="GeneID" id="94582567"/>
<gene>
    <name evidence="3" type="ORF">YALI1_B00611g</name>
</gene>
<feature type="region of interest" description="Disordered" evidence="1">
    <location>
        <begin position="185"/>
        <end position="241"/>
    </location>
</feature>
<feature type="compositionally biased region" description="Polar residues" evidence="1">
    <location>
        <begin position="555"/>
        <end position="588"/>
    </location>
</feature>
<dbReference type="GO" id="GO:0031625">
    <property type="term" value="F:ubiquitin protein ligase binding"/>
    <property type="evidence" value="ECO:0007669"/>
    <property type="project" value="TreeGrafter"/>
</dbReference>
<dbReference type="GO" id="GO:0070086">
    <property type="term" value="P:ubiquitin-dependent endocytosis"/>
    <property type="evidence" value="ECO:0007669"/>
    <property type="project" value="TreeGrafter"/>
</dbReference>
<proteinExistence type="predicted"/>
<dbReference type="Gene3D" id="2.60.40.640">
    <property type="match status" value="1"/>
</dbReference>
<feature type="compositionally biased region" description="Low complexity" evidence="1">
    <location>
        <begin position="220"/>
        <end position="231"/>
    </location>
</feature>
<dbReference type="SUPFAM" id="SSF81296">
    <property type="entry name" value="E set domains"/>
    <property type="match status" value="1"/>
</dbReference>
<reference evidence="3 4" key="1">
    <citation type="journal article" date="2016" name="PLoS ONE">
        <title>Sequence Assembly of Yarrowia lipolytica Strain W29/CLIB89 Shows Transposable Element Diversity.</title>
        <authorList>
            <person name="Magnan C."/>
            <person name="Yu J."/>
            <person name="Chang I."/>
            <person name="Jahn E."/>
            <person name="Kanomata Y."/>
            <person name="Wu J."/>
            <person name="Zeller M."/>
            <person name="Oakes M."/>
            <person name="Baldi P."/>
            <person name="Sandmeyer S."/>
        </authorList>
    </citation>
    <scope>NUCLEOTIDE SEQUENCE [LARGE SCALE GENOMIC DNA]</scope>
    <source>
        <strain evidence="4">CLIB89(W29)</strain>
    </source>
</reference>
<dbReference type="InterPro" id="IPR014756">
    <property type="entry name" value="Ig_E-set"/>
</dbReference>
<dbReference type="InterPro" id="IPR011022">
    <property type="entry name" value="Arrestin_C-like"/>
</dbReference>
<feature type="region of interest" description="Disordered" evidence="1">
    <location>
        <begin position="144"/>
        <end position="173"/>
    </location>
</feature>
<dbReference type="InterPro" id="IPR014752">
    <property type="entry name" value="Arrestin-like_C"/>
</dbReference>
<dbReference type="AlphaFoldDB" id="A0A1H6Q846"/>
<dbReference type="EMBL" id="CP017554">
    <property type="protein sequence ID" value="AOW01001.1"/>
    <property type="molecule type" value="Genomic_DNA"/>
</dbReference>
<dbReference type="GO" id="GO:0005829">
    <property type="term" value="C:cytosol"/>
    <property type="evidence" value="ECO:0007669"/>
    <property type="project" value="TreeGrafter"/>
</dbReference>
<feature type="compositionally biased region" description="Low complexity" evidence="1">
    <location>
        <begin position="736"/>
        <end position="751"/>
    </location>
</feature>
<sequence length="792" mass="86639">MPSSLKTPHTTTMVENSPLFPAHFSHEAKDISSSGSVAIGIVLAEKNLFVHGFDHHEQEQQPPALLRGSLIVKVAKSTKIKSINLSFRGIARTEWPEGIPPKKVDTFEQKDLHSHVWPFFNSSFPMAEFSSGAHIVRSNHLHDHPLTRTNTHGSTTSLHELDESHDEDDHHETHIIKGLANKLRRAASPSPVFRSRSKSPSRASKEMSRAKTDSVDLPRTNTSSSTASTTSEPTEKDVHTKGYRLFPPGEYVYNFELPIQASLPETISAAFGSVSYTLEASIERPGAFRSNLVGKKEVRLIRAPADQSQEVTEPIVISRHWEDQLHYDIVIGGKSIPIGTKMQVAFKLTPLAKVRCHRIRIYISENIDYYCRKMKIHRVEPARKYLVFEHKPDGGIQDSLLPNLDGVQELMAGGATELEFDVVIPEKVGRDKKERLHPNTSFKNIKVHHWIKVVMRLSKIDPDNPEKRKHFEISIDSPFHLLDSRCTGANVSLPAYPAGRRPSRPISVVASDAPRPIHFIRQPSIAPPPFDADEAPPQLAEPPSYDTADGGTYQERFSQYQRSRGRQASTVSLTPSQAPSMDLSQSRDFSNSGFGGSSASSIANPRESSAALLRRASQTSVNVLATTPPAVSHMGRHASMASSSSSVDITNQGGGPGGSGAGGGMFRNYDMGRAAVREAPEHDDDHDDESQDPDDPLAAAPVSRDADQPVPGPSATSRLATHANDVTPLDSDSDTASHLTASPSSTSLASSYYQRRLETGSICSDRLLDDDGVEDNVHDLAASASRLSLGEF</sequence>
<dbReference type="PANTHER" id="PTHR11188:SF174">
    <property type="entry name" value="ARRESTIN-RELATED TRAFFICKING ADAPTER 10-RELATED"/>
    <property type="match status" value="1"/>
</dbReference>
<feature type="compositionally biased region" description="Basic and acidic residues" evidence="1">
    <location>
        <begin position="203"/>
        <end position="216"/>
    </location>
</feature>
<feature type="compositionally biased region" description="Basic and acidic residues" evidence="1">
    <location>
        <begin position="159"/>
        <end position="173"/>
    </location>
</feature>
<dbReference type="PANTHER" id="PTHR11188">
    <property type="entry name" value="ARRESTIN DOMAIN CONTAINING PROTEIN"/>
    <property type="match status" value="1"/>
</dbReference>
<accession>A0A1H6Q846</accession>
<evidence type="ECO:0000256" key="1">
    <source>
        <dbReference type="SAM" id="MobiDB-lite"/>
    </source>
</evidence>
<feature type="compositionally biased region" description="Acidic residues" evidence="1">
    <location>
        <begin position="681"/>
        <end position="695"/>
    </location>
</feature>
<feature type="region of interest" description="Disordered" evidence="1">
    <location>
        <begin position="519"/>
        <end position="614"/>
    </location>
</feature>
<dbReference type="SMART" id="SM01017">
    <property type="entry name" value="Arrestin_C"/>
    <property type="match status" value="1"/>
</dbReference>
<protein>
    <recommendedName>
        <fullName evidence="2">Arrestin C-terminal-like domain-containing protein</fullName>
    </recommendedName>
</protein>
<feature type="domain" description="Arrestin C-terminal-like" evidence="2">
    <location>
        <begin position="321"/>
        <end position="486"/>
    </location>
</feature>
<name>A0A1H6Q846_YARLL</name>
<evidence type="ECO:0000259" key="2">
    <source>
        <dbReference type="SMART" id="SM01017"/>
    </source>
</evidence>
<dbReference type="InterPro" id="IPR050357">
    <property type="entry name" value="Arrestin_domain-protein"/>
</dbReference>
<dbReference type="RefSeq" id="XP_068138004.1">
    <property type="nucleotide sequence ID" value="XM_068281903.1"/>
</dbReference>
<feature type="compositionally biased region" description="Gly residues" evidence="1">
    <location>
        <begin position="652"/>
        <end position="665"/>
    </location>
</feature>
<dbReference type="Proteomes" id="UP000182444">
    <property type="component" value="Chromosome 1B"/>
</dbReference>
<dbReference type="eggNOG" id="KOG3780">
    <property type="taxonomic scope" value="Eukaryota"/>
</dbReference>
<evidence type="ECO:0000313" key="3">
    <source>
        <dbReference type="EMBL" id="AOW01001.1"/>
    </source>
</evidence>
<evidence type="ECO:0000313" key="4">
    <source>
        <dbReference type="Proteomes" id="UP000182444"/>
    </source>
</evidence>